<dbReference type="Pfam" id="PF02569">
    <property type="entry name" value="Pantoate_ligase"/>
    <property type="match status" value="1"/>
</dbReference>
<dbReference type="FunFam" id="3.40.50.620:FF:000114">
    <property type="entry name" value="Pantothenate synthetase"/>
    <property type="match status" value="1"/>
</dbReference>
<feature type="binding site" evidence="13">
    <location>
        <begin position="30"/>
        <end position="37"/>
    </location>
    <ligand>
        <name>ATP</name>
        <dbReference type="ChEBI" id="CHEBI:30616"/>
    </ligand>
</feature>
<reference evidence="14 15" key="1">
    <citation type="submission" date="2022-04" db="EMBL/GenBank/DDBJ databases">
        <authorList>
            <person name="Ye Y.-Q."/>
            <person name="Du Z.-J."/>
        </authorList>
    </citation>
    <scope>NUCLEOTIDE SEQUENCE [LARGE SCALE GENOMIC DNA]</scope>
    <source>
        <strain evidence="14 15">A6E488</strain>
    </source>
</reference>
<dbReference type="GO" id="GO:0005829">
    <property type="term" value="C:cytosol"/>
    <property type="evidence" value="ECO:0007669"/>
    <property type="project" value="TreeGrafter"/>
</dbReference>
<keyword evidence="10 13" id="KW-0067">ATP-binding</keyword>
<dbReference type="PANTHER" id="PTHR21299:SF1">
    <property type="entry name" value="PANTOATE--BETA-ALANINE LIGASE"/>
    <property type="match status" value="1"/>
</dbReference>
<feature type="binding site" evidence="13">
    <location>
        <position position="61"/>
    </location>
    <ligand>
        <name>beta-alanine</name>
        <dbReference type="ChEBI" id="CHEBI:57966"/>
    </ligand>
</feature>
<protein>
    <recommendedName>
        <fullName evidence="5 13">Pantothenate synthetase</fullName>
        <shortName evidence="13">PS</shortName>
        <ecNumber evidence="4 13">6.3.2.1</ecNumber>
    </recommendedName>
    <alternativeName>
        <fullName evidence="13">Pantoate--beta-alanine ligase</fullName>
    </alternativeName>
    <alternativeName>
        <fullName evidence="13">Pantoate-activating enzyme</fullName>
    </alternativeName>
</protein>
<dbReference type="InterPro" id="IPR003721">
    <property type="entry name" value="Pantoate_ligase"/>
</dbReference>
<keyword evidence="15" id="KW-1185">Reference proteome</keyword>
<feature type="binding site" evidence="13">
    <location>
        <begin position="184"/>
        <end position="187"/>
    </location>
    <ligand>
        <name>ATP</name>
        <dbReference type="ChEBI" id="CHEBI:30616"/>
    </ligand>
</feature>
<dbReference type="EC" id="6.3.2.1" evidence="4 13"/>
<evidence type="ECO:0000256" key="1">
    <source>
        <dbReference type="ARBA" id="ARBA00004496"/>
    </source>
</evidence>
<evidence type="ECO:0000256" key="10">
    <source>
        <dbReference type="ARBA" id="ARBA00022840"/>
    </source>
</evidence>
<dbReference type="InterPro" id="IPR042176">
    <property type="entry name" value="Pantoate_ligase_C"/>
</dbReference>
<evidence type="ECO:0000256" key="6">
    <source>
        <dbReference type="ARBA" id="ARBA00022490"/>
    </source>
</evidence>
<evidence type="ECO:0000256" key="8">
    <source>
        <dbReference type="ARBA" id="ARBA00022655"/>
    </source>
</evidence>
<keyword evidence="9 13" id="KW-0547">Nucleotide-binding</keyword>
<comment type="subunit">
    <text evidence="13">Homodimer.</text>
</comment>
<comment type="miscellaneous">
    <text evidence="13">The reaction proceeds by a bi uni uni bi ping pong mechanism.</text>
</comment>
<dbReference type="GO" id="GO:0015940">
    <property type="term" value="P:pantothenate biosynthetic process"/>
    <property type="evidence" value="ECO:0007669"/>
    <property type="project" value="UniProtKB-UniRule"/>
</dbReference>
<comment type="function">
    <text evidence="12 13">Catalyzes the condensation of pantoate with beta-alanine in an ATP-dependent reaction via a pantoyl-adenylate intermediate.</text>
</comment>
<accession>A0AAW5R2V5</accession>
<evidence type="ECO:0000256" key="3">
    <source>
        <dbReference type="ARBA" id="ARBA00009256"/>
    </source>
</evidence>
<proteinExistence type="inferred from homology"/>
<keyword evidence="7 13" id="KW-0436">Ligase</keyword>
<dbReference type="AlphaFoldDB" id="A0AAW5R2V5"/>
<evidence type="ECO:0000313" key="14">
    <source>
        <dbReference type="EMBL" id="MCT8973021.1"/>
    </source>
</evidence>
<dbReference type="EMBL" id="JALIDZ010000006">
    <property type="protein sequence ID" value="MCT8973021.1"/>
    <property type="molecule type" value="Genomic_DNA"/>
</dbReference>
<evidence type="ECO:0000256" key="5">
    <source>
        <dbReference type="ARBA" id="ARBA00014155"/>
    </source>
</evidence>
<evidence type="ECO:0000256" key="2">
    <source>
        <dbReference type="ARBA" id="ARBA00004990"/>
    </source>
</evidence>
<evidence type="ECO:0000256" key="12">
    <source>
        <dbReference type="ARBA" id="ARBA00055042"/>
    </source>
</evidence>
<dbReference type="NCBIfam" id="TIGR00018">
    <property type="entry name" value="panC"/>
    <property type="match status" value="1"/>
</dbReference>
<evidence type="ECO:0000256" key="9">
    <source>
        <dbReference type="ARBA" id="ARBA00022741"/>
    </source>
</evidence>
<dbReference type="CDD" id="cd00560">
    <property type="entry name" value="PanC"/>
    <property type="match status" value="1"/>
</dbReference>
<comment type="similarity">
    <text evidence="3 13">Belongs to the pantothenate synthetase family.</text>
</comment>
<feature type="binding site" evidence="13">
    <location>
        <begin position="147"/>
        <end position="150"/>
    </location>
    <ligand>
        <name>ATP</name>
        <dbReference type="ChEBI" id="CHEBI:30616"/>
    </ligand>
</feature>
<comment type="catalytic activity">
    <reaction evidence="11 13">
        <text>(R)-pantoate + beta-alanine + ATP = (R)-pantothenate + AMP + diphosphate + H(+)</text>
        <dbReference type="Rhea" id="RHEA:10912"/>
        <dbReference type="ChEBI" id="CHEBI:15378"/>
        <dbReference type="ChEBI" id="CHEBI:15980"/>
        <dbReference type="ChEBI" id="CHEBI:29032"/>
        <dbReference type="ChEBI" id="CHEBI:30616"/>
        <dbReference type="ChEBI" id="CHEBI:33019"/>
        <dbReference type="ChEBI" id="CHEBI:57966"/>
        <dbReference type="ChEBI" id="CHEBI:456215"/>
        <dbReference type="EC" id="6.3.2.1"/>
    </reaction>
</comment>
<evidence type="ECO:0000256" key="4">
    <source>
        <dbReference type="ARBA" id="ARBA00012219"/>
    </source>
</evidence>
<name>A0AAW5R2V5_9HYPH</name>
<feature type="binding site" evidence="13">
    <location>
        <position position="61"/>
    </location>
    <ligand>
        <name>(R)-pantoate</name>
        <dbReference type="ChEBI" id="CHEBI:15980"/>
    </ligand>
</feature>
<dbReference type="PANTHER" id="PTHR21299">
    <property type="entry name" value="CYTIDYLATE KINASE/PANTOATE-BETA-ALANINE LIGASE"/>
    <property type="match status" value="1"/>
</dbReference>
<evidence type="ECO:0000256" key="13">
    <source>
        <dbReference type="HAMAP-Rule" id="MF_00158"/>
    </source>
</evidence>
<dbReference type="Gene3D" id="3.30.1300.10">
    <property type="entry name" value="Pantoate-beta-alanine ligase, C-terminal domain"/>
    <property type="match status" value="1"/>
</dbReference>
<dbReference type="Gene3D" id="3.40.50.620">
    <property type="entry name" value="HUPs"/>
    <property type="match status" value="1"/>
</dbReference>
<comment type="pathway">
    <text evidence="2 13">Cofactor biosynthesis; (R)-pantothenate biosynthesis; (R)-pantothenate from (R)-pantoate and beta-alanine: step 1/1.</text>
</comment>
<evidence type="ECO:0000256" key="7">
    <source>
        <dbReference type="ARBA" id="ARBA00022598"/>
    </source>
</evidence>
<dbReference type="GO" id="GO:0004592">
    <property type="term" value="F:pantoate-beta-alanine ligase activity"/>
    <property type="evidence" value="ECO:0007669"/>
    <property type="project" value="UniProtKB-UniRule"/>
</dbReference>
<evidence type="ECO:0000256" key="11">
    <source>
        <dbReference type="ARBA" id="ARBA00048258"/>
    </source>
</evidence>
<dbReference type="RefSeq" id="WP_261616605.1">
    <property type="nucleotide sequence ID" value="NZ_JALIDZ010000006.1"/>
</dbReference>
<dbReference type="InterPro" id="IPR014729">
    <property type="entry name" value="Rossmann-like_a/b/a_fold"/>
</dbReference>
<dbReference type="GO" id="GO:0005524">
    <property type="term" value="F:ATP binding"/>
    <property type="evidence" value="ECO:0007669"/>
    <property type="project" value="UniProtKB-KW"/>
</dbReference>
<dbReference type="Proteomes" id="UP001320898">
    <property type="component" value="Unassembled WGS sequence"/>
</dbReference>
<evidence type="ECO:0000313" key="15">
    <source>
        <dbReference type="Proteomes" id="UP001320898"/>
    </source>
</evidence>
<dbReference type="HAMAP" id="MF_00158">
    <property type="entry name" value="PanC"/>
    <property type="match status" value="1"/>
</dbReference>
<organism evidence="14 15">
    <name type="scientific">Microbaculum marinisediminis</name>
    <dbReference type="NCBI Taxonomy" id="2931392"/>
    <lineage>
        <taxon>Bacteria</taxon>
        <taxon>Pseudomonadati</taxon>
        <taxon>Pseudomonadota</taxon>
        <taxon>Alphaproteobacteria</taxon>
        <taxon>Hyphomicrobiales</taxon>
        <taxon>Tepidamorphaceae</taxon>
        <taxon>Microbaculum</taxon>
    </lineage>
</organism>
<sequence length="291" mass="31659">METVTTVAALRERLAASRRAGKRIGLVPTMGYLHEGHLSLVRESVAECDVTVVSIFVNPTQFGANEDLSSYPRDPDRDLDLCREAGVDLVFMPDVGEIYPEGFQTYVEPGPLAEPLCGAFRPGHFRGVATVVAKLFNMVQPDKAFFGRKDFQQVAVVRRMARDLDMPLEVVTVDTVREQDGVAMSSRNAYLAADERERARCISRGLFAARAAFEKGERRAGPLLELVRAPLSAMDSVQYLEIVDAGTLEAVAGDIDRPVAICVAGYIGKTRLIDNIVLDPASAENAVSTAA</sequence>
<keyword evidence="8 13" id="KW-0566">Pantothenate biosynthesis</keyword>
<keyword evidence="6 13" id="KW-0963">Cytoplasm</keyword>
<comment type="caution">
    <text evidence="14">The sequence shown here is derived from an EMBL/GenBank/DDBJ whole genome shotgun (WGS) entry which is preliminary data.</text>
</comment>
<feature type="binding site" evidence="13">
    <location>
        <position position="153"/>
    </location>
    <ligand>
        <name>(R)-pantoate</name>
        <dbReference type="ChEBI" id="CHEBI:15980"/>
    </ligand>
</feature>
<gene>
    <name evidence="13 14" type="primary">panC</name>
    <name evidence="14" type="ORF">MUB46_14235</name>
</gene>
<feature type="binding site" evidence="13">
    <location>
        <position position="176"/>
    </location>
    <ligand>
        <name>ATP</name>
        <dbReference type="ChEBI" id="CHEBI:30616"/>
    </ligand>
</feature>
<dbReference type="SUPFAM" id="SSF52374">
    <property type="entry name" value="Nucleotidylyl transferase"/>
    <property type="match status" value="1"/>
</dbReference>
<comment type="subcellular location">
    <subcellularLocation>
        <location evidence="1 13">Cytoplasm</location>
    </subcellularLocation>
</comment>
<feature type="active site" description="Proton donor" evidence="13">
    <location>
        <position position="37"/>
    </location>
</feature>